<dbReference type="InterPro" id="IPR002939">
    <property type="entry name" value="DnaJ_C"/>
</dbReference>
<dbReference type="SUPFAM" id="SSF46565">
    <property type="entry name" value="Chaperone J-domain"/>
    <property type="match status" value="1"/>
</dbReference>
<gene>
    <name evidence="4" type="ORF">ACH5RR_028707</name>
</gene>
<dbReference type="Gene3D" id="1.10.287.110">
    <property type="entry name" value="DnaJ domain"/>
    <property type="match status" value="1"/>
</dbReference>
<organism evidence="4 5">
    <name type="scientific">Cinchona calisaya</name>
    <dbReference type="NCBI Taxonomy" id="153742"/>
    <lineage>
        <taxon>Eukaryota</taxon>
        <taxon>Viridiplantae</taxon>
        <taxon>Streptophyta</taxon>
        <taxon>Embryophyta</taxon>
        <taxon>Tracheophyta</taxon>
        <taxon>Spermatophyta</taxon>
        <taxon>Magnoliopsida</taxon>
        <taxon>eudicotyledons</taxon>
        <taxon>Gunneridae</taxon>
        <taxon>Pentapetalae</taxon>
        <taxon>asterids</taxon>
        <taxon>lamiids</taxon>
        <taxon>Gentianales</taxon>
        <taxon>Rubiaceae</taxon>
        <taxon>Cinchonoideae</taxon>
        <taxon>Cinchoneae</taxon>
        <taxon>Cinchona</taxon>
    </lineage>
</organism>
<name>A0ABD2YRR8_9GENT</name>
<keyword evidence="1" id="KW-0143">Chaperone</keyword>
<dbReference type="PROSITE" id="PS50076">
    <property type="entry name" value="DNAJ_2"/>
    <property type="match status" value="1"/>
</dbReference>
<dbReference type="SMART" id="SM00271">
    <property type="entry name" value="DnaJ"/>
    <property type="match status" value="1"/>
</dbReference>
<dbReference type="InterPro" id="IPR036869">
    <property type="entry name" value="J_dom_sf"/>
</dbReference>
<dbReference type="FunFam" id="2.60.260.20:FF:000002">
    <property type="entry name" value="Dnaj homolog subfamily b member"/>
    <property type="match status" value="1"/>
</dbReference>
<dbReference type="Proteomes" id="UP001630127">
    <property type="component" value="Unassembled WGS sequence"/>
</dbReference>
<dbReference type="EMBL" id="JBJUIK010000012">
    <property type="protein sequence ID" value="KAL3509306.1"/>
    <property type="molecule type" value="Genomic_DNA"/>
</dbReference>
<sequence length="632" mass="66564">MGLVDYYKILQVDEKVTNDDLFKAFAKLHKNWDPEKNPHNSKEAVSNLKLICEAFEVLSDPHKRAVYDHENGEVALEDWVLLADANNLSTGGPTSFSLNRWSLSVDDINSGFVENPIYSPSPDGGSGWSADGINSEIVGNLVYSASHEGGLSANDINPGFVANSVPPASPDGGLNADDINSGKSGPLIWICRKSGPLRNSINSGFFGDPILSASPGDVANPVPFPSPDGGLSADNINSGFAANSIPLHHLMEVSQGGVTNPVASPSPDGSLSTDDINSGFVRDPIPDGGLSADDMNSRFVANPILYPSLDGGLSADDINSGFVANPIPSPSPDGGCPLCIRDGGLSDINSRFVGNLIPSALPDGGLSADDINSGFVGNLIPSASPNDINSRFVGDPIPSSSPVGGLSADDINFGSIGNPVPSASLDAGWRADDINSGSVGNPIASASQVGGASGPSGSMCQTAPRKTPPVERKLCCTLEDLYKGTTKRMKVFRQVARPVNGMTVVAEIFRIDVKPGWKKGTRITFPDEGYEAPGVLPADLVFIIDEKPHPVFTRDGNDLVVTQKISLAEASRGYTVHLTTLDGRSLTIPVNNVIHPTYEKVVRREGMPLSRDPSKKGNLRIKFDFDTNSPAM</sequence>
<dbReference type="InterPro" id="IPR001623">
    <property type="entry name" value="DnaJ_domain"/>
</dbReference>
<dbReference type="InterPro" id="IPR008971">
    <property type="entry name" value="HSP40/DnaJ_pept-bd"/>
</dbReference>
<dbReference type="PRINTS" id="PR00625">
    <property type="entry name" value="JDOMAIN"/>
</dbReference>
<accession>A0ABD2YRR8</accession>
<evidence type="ECO:0000256" key="1">
    <source>
        <dbReference type="ARBA" id="ARBA00023186"/>
    </source>
</evidence>
<feature type="region of interest" description="Disordered" evidence="2">
    <location>
        <begin position="447"/>
        <end position="466"/>
    </location>
</feature>
<evidence type="ECO:0000313" key="5">
    <source>
        <dbReference type="Proteomes" id="UP001630127"/>
    </source>
</evidence>
<dbReference type="PANTHER" id="PTHR24078:SF577">
    <property type="entry name" value="OS05G0562300 PROTEIN"/>
    <property type="match status" value="1"/>
</dbReference>
<comment type="caution">
    <text evidence="4">The sequence shown here is derived from an EMBL/GenBank/DDBJ whole genome shotgun (WGS) entry which is preliminary data.</text>
</comment>
<proteinExistence type="predicted"/>
<dbReference type="PANTHER" id="PTHR24078">
    <property type="entry name" value="DNAJ HOMOLOG SUBFAMILY C MEMBER"/>
    <property type="match status" value="1"/>
</dbReference>
<reference evidence="4 5" key="1">
    <citation type="submission" date="2024-11" db="EMBL/GenBank/DDBJ databases">
        <title>A near-complete genome assembly of Cinchona calisaya.</title>
        <authorList>
            <person name="Lian D.C."/>
            <person name="Zhao X.W."/>
            <person name="Wei L."/>
        </authorList>
    </citation>
    <scope>NUCLEOTIDE SEQUENCE [LARGE SCALE GENOMIC DNA]</scope>
    <source>
        <tissue evidence="4">Nenye</tissue>
    </source>
</reference>
<evidence type="ECO:0000256" key="2">
    <source>
        <dbReference type="SAM" id="MobiDB-lite"/>
    </source>
</evidence>
<dbReference type="InterPro" id="IPR051339">
    <property type="entry name" value="DnaJ_subfamily_B"/>
</dbReference>
<dbReference type="FunFam" id="2.60.260.20:FF:000006">
    <property type="entry name" value="DnaJ subfamily B member 13"/>
    <property type="match status" value="1"/>
</dbReference>
<dbReference type="Gene3D" id="2.60.260.20">
    <property type="entry name" value="Urease metallochaperone UreE, N-terminal domain"/>
    <property type="match status" value="2"/>
</dbReference>
<dbReference type="SUPFAM" id="SSF49493">
    <property type="entry name" value="HSP40/DnaJ peptide-binding domain"/>
    <property type="match status" value="2"/>
</dbReference>
<dbReference type="Pfam" id="PF01556">
    <property type="entry name" value="DnaJ_C"/>
    <property type="match status" value="1"/>
</dbReference>
<evidence type="ECO:0000313" key="4">
    <source>
        <dbReference type="EMBL" id="KAL3509306.1"/>
    </source>
</evidence>
<dbReference type="CDD" id="cd06257">
    <property type="entry name" value="DnaJ"/>
    <property type="match status" value="1"/>
</dbReference>
<keyword evidence="5" id="KW-1185">Reference proteome</keyword>
<dbReference type="CDD" id="cd10747">
    <property type="entry name" value="DnaJ_C"/>
    <property type="match status" value="1"/>
</dbReference>
<dbReference type="AlphaFoldDB" id="A0ABD2YRR8"/>
<dbReference type="Pfam" id="PF00226">
    <property type="entry name" value="DnaJ"/>
    <property type="match status" value="1"/>
</dbReference>
<feature type="domain" description="J" evidence="3">
    <location>
        <begin position="5"/>
        <end position="71"/>
    </location>
</feature>
<protein>
    <recommendedName>
        <fullName evidence="3">J domain-containing protein</fullName>
    </recommendedName>
</protein>
<evidence type="ECO:0000259" key="3">
    <source>
        <dbReference type="PROSITE" id="PS50076"/>
    </source>
</evidence>
<feature type="compositionally biased region" description="Polar residues" evidence="2">
    <location>
        <begin position="447"/>
        <end position="461"/>
    </location>
</feature>